<dbReference type="PANTHER" id="PTHR28630:SF3">
    <property type="entry name" value="PEROXIREDOXIN-LIKE 2C"/>
    <property type="match status" value="1"/>
</dbReference>
<dbReference type="Proteomes" id="UP001163846">
    <property type="component" value="Unassembled WGS sequence"/>
</dbReference>
<dbReference type="SUPFAM" id="SSF52833">
    <property type="entry name" value="Thioredoxin-like"/>
    <property type="match status" value="1"/>
</dbReference>
<name>A0AA38PKU7_9AGAR</name>
<evidence type="ECO:0000313" key="1">
    <source>
        <dbReference type="EMBL" id="KAJ3844790.1"/>
    </source>
</evidence>
<proteinExistence type="predicted"/>
<sequence length="218" mass="23958">MHTASQIHLGQARDTSANLELPTTAELETLLMASLLDENGQKIAFGDILSAAATTSEKTVIVLFLRHFWCPLDQDYVQELVDILRRLKAIPQVILVSNGSPALITKYKEIFDIAGKNGPRLKISMFTDPSCRTYRMLGMENSGSPSRSYIKHASTVGGIATVVMRAIKVGMPVWEKGGVIKQLGGELVNSNVNVACMYAHRMSHSQDHTPFEDVLKMA</sequence>
<dbReference type="EMBL" id="MU805946">
    <property type="protein sequence ID" value="KAJ3844790.1"/>
    <property type="molecule type" value="Genomic_DNA"/>
</dbReference>
<dbReference type="AlphaFoldDB" id="A0AA38PKU7"/>
<feature type="non-terminal residue" evidence="1">
    <location>
        <position position="218"/>
    </location>
</feature>
<dbReference type="Gene3D" id="3.40.30.10">
    <property type="entry name" value="Glutaredoxin"/>
    <property type="match status" value="1"/>
</dbReference>
<protein>
    <recommendedName>
        <fullName evidence="3">Thioredoxin-like protein</fullName>
    </recommendedName>
</protein>
<keyword evidence="2" id="KW-1185">Reference proteome</keyword>
<evidence type="ECO:0000313" key="2">
    <source>
        <dbReference type="Proteomes" id="UP001163846"/>
    </source>
</evidence>
<organism evidence="1 2">
    <name type="scientific">Lentinula raphanica</name>
    <dbReference type="NCBI Taxonomy" id="153919"/>
    <lineage>
        <taxon>Eukaryota</taxon>
        <taxon>Fungi</taxon>
        <taxon>Dikarya</taxon>
        <taxon>Basidiomycota</taxon>
        <taxon>Agaricomycotina</taxon>
        <taxon>Agaricomycetes</taxon>
        <taxon>Agaricomycetidae</taxon>
        <taxon>Agaricales</taxon>
        <taxon>Marasmiineae</taxon>
        <taxon>Omphalotaceae</taxon>
        <taxon>Lentinula</taxon>
    </lineage>
</organism>
<dbReference type="PANTHER" id="PTHR28630">
    <property type="match status" value="1"/>
</dbReference>
<gene>
    <name evidence="1" type="ORF">F5878DRAFT_525100</name>
</gene>
<reference evidence="1" key="1">
    <citation type="submission" date="2022-08" db="EMBL/GenBank/DDBJ databases">
        <authorList>
            <consortium name="DOE Joint Genome Institute"/>
            <person name="Min B."/>
            <person name="Riley R."/>
            <person name="Sierra-Patev S."/>
            <person name="Naranjo-Ortiz M."/>
            <person name="Looney B."/>
            <person name="Konkel Z."/>
            <person name="Slot J.C."/>
            <person name="Sakamoto Y."/>
            <person name="Steenwyk J.L."/>
            <person name="Rokas A."/>
            <person name="Carro J."/>
            <person name="Camarero S."/>
            <person name="Ferreira P."/>
            <person name="Molpeceres G."/>
            <person name="Ruiz-Duenas F.J."/>
            <person name="Serrano A."/>
            <person name="Henrissat B."/>
            <person name="Drula E."/>
            <person name="Hughes K.W."/>
            <person name="Mata J.L."/>
            <person name="Ishikawa N.K."/>
            <person name="Vargas-Isla R."/>
            <person name="Ushijima S."/>
            <person name="Smith C.A."/>
            <person name="Ahrendt S."/>
            <person name="Andreopoulos W."/>
            <person name="He G."/>
            <person name="Labutti K."/>
            <person name="Lipzen A."/>
            <person name="Ng V."/>
            <person name="Sandor L."/>
            <person name="Barry K."/>
            <person name="Martinez A.T."/>
            <person name="Xiao Y."/>
            <person name="Gibbons J.G."/>
            <person name="Terashima K."/>
            <person name="Hibbett D.S."/>
            <person name="Grigoriev I.V."/>
        </authorList>
    </citation>
    <scope>NUCLEOTIDE SEQUENCE</scope>
    <source>
        <strain evidence="1">TFB9207</strain>
    </source>
</reference>
<dbReference type="InterPro" id="IPR036249">
    <property type="entry name" value="Thioredoxin-like_sf"/>
</dbReference>
<accession>A0AA38PKU7</accession>
<evidence type="ECO:0008006" key="3">
    <source>
        <dbReference type="Google" id="ProtNLM"/>
    </source>
</evidence>
<comment type="caution">
    <text evidence="1">The sequence shown here is derived from an EMBL/GenBank/DDBJ whole genome shotgun (WGS) entry which is preliminary data.</text>
</comment>
<dbReference type="InterPro" id="IPR032801">
    <property type="entry name" value="PXL2A/B/C"/>
</dbReference>
<dbReference type="Pfam" id="PF13911">
    <property type="entry name" value="AhpC-TSA_2"/>
    <property type="match status" value="1"/>
</dbReference>